<proteinExistence type="predicted"/>
<evidence type="ECO:0000313" key="1">
    <source>
        <dbReference type="EMBL" id="TWT59770.1"/>
    </source>
</evidence>
<accession>A0A5C5X9X8</accession>
<dbReference type="AlphaFoldDB" id="A0A5C5X9X8"/>
<organism evidence="1 2">
    <name type="scientific">Rubinisphaera italica</name>
    <dbReference type="NCBI Taxonomy" id="2527969"/>
    <lineage>
        <taxon>Bacteria</taxon>
        <taxon>Pseudomonadati</taxon>
        <taxon>Planctomycetota</taxon>
        <taxon>Planctomycetia</taxon>
        <taxon>Planctomycetales</taxon>
        <taxon>Planctomycetaceae</taxon>
        <taxon>Rubinisphaera</taxon>
    </lineage>
</organism>
<reference evidence="1 2" key="1">
    <citation type="submission" date="2019-02" db="EMBL/GenBank/DDBJ databases">
        <title>Deep-cultivation of Planctomycetes and their phenomic and genomic characterization uncovers novel biology.</title>
        <authorList>
            <person name="Wiegand S."/>
            <person name="Jogler M."/>
            <person name="Boedeker C."/>
            <person name="Pinto D."/>
            <person name="Vollmers J."/>
            <person name="Rivas-Marin E."/>
            <person name="Kohn T."/>
            <person name="Peeters S.H."/>
            <person name="Heuer A."/>
            <person name="Rast P."/>
            <person name="Oberbeckmann S."/>
            <person name="Bunk B."/>
            <person name="Jeske O."/>
            <person name="Meyerdierks A."/>
            <person name="Storesund J.E."/>
            <person name="Kallscheuer N."/>
            <person name="Luecker S."/>
            <person name="Lage O.M."/>
            <person name="Pohl T."/>
            <person name="Merkel B.J."/>
            <person name="Hornburger P."/>
            <person name="Mueller R.-W."/>
            <person name="Bruemmer F."/>
            <person name="Labrenz M."/>
            <person name="Spormann A.M."/>
            <person name="Op Den Camp H."/>
            <person name="Overmann J."/>
            <person name="Amann R."/>
            <person name="Jetten M.S.M."/>
            <person name="Mascher T."/>
            <person name="Medema M.H."/>
            <person name="Devos D.P."/>
            <person name="Kaster A.-K."/>
            <person name="Ovreas L."/>
            <person name="Rohde M."/>
            <person name="Galperin M.Y."/>
            <person name="Jogler C."/>
        </authorList>
    </citation>
    <scope>NUCLEOTIDE SEQUENCE [LARGE SCALE GENOMIC DNA]</scope>
    <source>
        <strain evidence="1 2">Pan54</strain>
    </source>
</reference>
<name>A0A5C5X9X8_9PLAN</name>
<protein>
    <recommendedName>
        <fullName evidence="3">Plasmid related protein</fullName>
    </recommendedName>
</protein>
<gene>
    <name evidence="1" type="ORF">Pan54_04800</name>
</gene>
<evidence type="ECO:0008006" key="3">
    <source>
        <dbReference type="Google" id="ProtNLM"/>
    </source>
</evidence>
<comment type="caution">
    <text evidence="1">The sequence shown here is derived from an EMBL/GenBank/DDBJ whole genome shotgun (WGS) entry which is preliminary data.</text>
</comment>
<dbReference type="Proteomes" id="UP000316095">
    <property type="component" value="Unassembled WGS sequence"/>
</dbReference>
<sequence>MPSFVLNASTTSLRPIEQKGSMIAFNDNSHSSSSGRLRFPPGQIVITSNALAQLSHAEVFTALKRHLTGDWGDCCPEGRQANELALELGGRVFSVYHSEDHHKFWIITEADHTLTTVLMQDDY</sequence>
<evidence type="ECO:0000313" key="2">
    <source>
        <dbReference type="Proteomes" id="UP000316095"/>
    </source>
</evidence>
<keyword evidence="2" id="KW-1185">Reference proteome</keyword>
<dbReference type="EMBL" id="SJPG01000001">
    <property type="protein sequence ID" value="TWT59770.1"/>
    <property type="molecule type" value="Genomic_DNA"/>
</dbReference>